<dbReference type="InterPro" id="IPR043502">
    <property type="entry name" value="DNA/RNA_pol_sf"/>
</dbReference>
<feature type="domain" description="Reverse transcriptase" evidence="10">
    <location>
        <begin position="49"/>
        <end position="288"/>
    </location>
</feature>
<dbReference type="Gene3D" id="3.30.70.270">
    <property type="match status" value="1"/>
</dbReference>
<dbReference type="SUPFAM" id="SSF56672">
    <property type="entry name" value="DNA/RNA polymerases"/>
    <property type="match status" value="1"/>
</dbReference>
<dbReference type="STRING" id="550983.A4R26_32310"/>
<keyword evidence="7" id="KW-0051">Antiviral defense</keyword>
<dbReference type="InterPro" id="IPR030931">
    <property type="entry name" value="Group_II_RT_mat"/>
</dbReference>
<dbReference type="InterPro" id="IPR051083">
    <property type="entry name" value="GrpII_Intron_Splice-Mob/Def"/>
</dbReference>
<name>A0A1V9EGZ3_9BACT</name>
<evidence type="ECO:0000256" key="4">
    <source>
        <dbReference type="ARBA" id="ARBA00022723"/>
    </source>
</evidence>
<evidence type="ECO:0000256" key="3">
    <source>
        <dbReference type="ARBA" id="ARBA00022695"/>
    </source>
</evidence>
<dbReference type="Pfam" id="PF00078">
    <property type="entry name" value="RVT_1"/>
    <property type="match status" value="1"/>
</dbReference>
<dbReference type="PANTHER" id="PTHR34047">
    <property type="entry name" value="NUCLEAR INTRON MATURASE 1, MITOCHONDRIAL-RELATED"/>
    <property type="match status" value="1"/>
</dbReference>
<evidence type="ECO:0000313" key="11">
    <source>
        <dbReference type="EMBL" id="OQP45420.1"/>
    </source>
</evidence>
<dbReference type="PANTHER" id="PTHR34047:SF3">
    <property type="entry name" value="BLR2052 PROTEIN"/>
    <property type="match status" value="1"/>
</dbReference>
<evidence type="ECO:0000256" key="8">
    <source>
        <dbReference type="ARBA" id="ARBA00034120"/>
    </source>
</evidence>
<dbReference type="GO" id="GO:0003964">
    <property type="term" value="F:RNA-directed DNA polymerase activity"/>
    <property type="evidence" value="ECO:0007669"/>
    <property type="project" value="UniProtKB-KW"/>
</dbReference>
<protein>
    <recommendedName>
        <fullName evidence="1">RNA-directed DNA polymerase</fullName>
        <ecNumber evidence="1">2.7.7.49</ecNumber>
    </recommendedName>
</protein>
<evidence type="ECO:0000256" key="5">
    <source>
        <dbReference type="ARBA" id="ARBA00022842"/>
    </source>
</evidence>
<accession>A0A1V9EGZ3</accession>
<comment type="catalytic activity">
    <reaction evidence="9">
        <text>DNA(n) + a 2'-deoxyribonucleoside 5'-triphosphate = DNA(n+1) + diphosphate</text>
        <dbReference type="Rhea" id="RHEA:22508"/>
        <dbReference type="Rhea" id="RHEA-COMP:17339"/>
        <dbReference type="Rhea" id="RHEA-COMP:17340"/>
        <dbReference type="ChEBI" id="CHEBI:33019"/>
        <dbReference type="ChEBI" id="CHEBI:61560"/>
        <dbReference type="ChEBI" id="CHEBI:173112"/>
        <dbReference type="EC" id="2.7.7.49"/>
    </reaction>
</comment>
<evidence type="ECO:0000256" key="1">
    <source>
        <dbReference type="ARBA" id="ARBA00012493"/>
    </source>
</evidence>
<gene>
    <name evidence="11" type="ORF">A4R26_32310</name>
</gene>
<dbReference type="GO" id="GO:0046872">
    <property type="term" value="F:metal ion binding"/>
    <property type="evidence" value="ECO:0007669"/>
    <property type="project" value="UniProtKB-KW"/>
</dbReference>
<keyword evidence="2" id="KW-0808">Transferase</keyword>
<dbReference type="InterPro" id="IPR000123">
    <property type="entry name" value="Reverse_transcriptase_msDNA"/>
</dbReference>
<keyword evidence="12" id="KW-1185">Reference proteome</keyword>
<reference evidence="12" key="1">
    <citation type="submission" date="2016-04" db="EMBL/GenBank/DDBJ databases">
        <authorList>
            <person name="Chen L."/>
            <person name="Zhuang W."/>
            <person name="Wang G."/>
        </authorList>
    </citation>
    <scope>NUCLEOTIDE SEQUENCE [LARGE SCALE GENOMIC DNA]</scope>
    <source>
        <strain evidence="12">208</strain>
    </source>
</reference>
<keyword evidence="5" id="KW-0460">Magnesium</keyword>
<evidence type="ECO:0000259" key="10">
    <source>
        <dbReference type="PROSITE" id="PS50878"/>
    </source>
</evidence>
<keyword evidence="3" id="KW-0548">Nucleotidyltransferase</keyword>
<dbReference type="PROSITE" id="PS50878">
    <property type="entry name" value="RT_POL"/>
    <property type="match status" value="1"/>
</dbReference>
<proteinExistence type="inferred from homology"/>
<organism evidence="11 12">
    <name type="scientific">Niastella populi</name>
    <dbReference type="NCBI Taxonomy" id="550983"/>
    <lineage>
        <taxon>Bacteria</taxon>
        <taxon>Pseudomonadati</taxon>
        <taxon>Bacteroidota</taxon>
        <taxon>Chitinophagia</taxon>
        <taxon>Chitinophagales</taxon>
        <taxon>Chitinophagaceae</taxon>
        <taxon>Niastella</taxon>
    </lineage>
</organism>
<keyword evidence="4" id="KW-0479">Metal-binding</keyword>
<dbReference type="CDD" id="cd01651">
    <property type="entry name" value="RT_G2_intron"/>
    <property type="match status" value="1"/>
</dbReference>
<dbReference type="Proteomes" id="UP000192276">
    <property type="component" value="Unassembled WGS sequence"/>
</dbReference>
<evidence type="ECO:0000256" key="7">
    <source>
        <dbReference type="ARBA" id="ARBA00023118"/>
    </source>
</evidence>
<dbReference type="InterPro" id="IPR013597">
    <property type="entry name" value="Mat_intron_G2"/>
</dbReference>
<evidence type="ECO:0000256" key="2">
    <source>
        <dbReference type="ARBA" id="ARBA00022679"/>
    </source>
</evidence>
<dbReference type="EMBL" id="LWBP01000255">
    <property type="protein sequence ID" value="OQP45420.1"/>
    <property type="molecule type" value="Genomic_DNA"/>
</dbReference>
<evidence type="ECO:0000256" key="9">
    <source>
        <dbReference type="ARBA" id="ARBA00048173"/>
    </source>
</evidence>
<dbReference type="Pfam" id="PF08388">
    <property type="entry name" value="GIIM"/>
    <property type="match status" value="1"/>
</dbReference>
<comment type="similarity">
    <text evidence="8">Belongs to the bacterial reverse transcriptase family.</text>
</comment>
<comment type="caution">
    <text evidence="11">The sequence shown here is derived from an EMBL/GenBank/DDBJ whole genome shotgun (WGS) entry which is preliminary data.</text>
</comment>
<sequence length="410" mass="47870">MNELKSIPISKQMVWNAYQKVRANGGSAGVDKQSIENFDQNLSGNLFKIWNRLASGSYFPTAVKEVEIPKANGKVRKLGIPTVSDRIAQMVIKDYLEPTIDPLFHPNSFGYRPARSAHQALDQAKRNCWDLDWVVDLDIQSFFDEIDHDLLLKALQRHTSEKWVLMYVKRWLTVPVEQNGEQIARTKGTPQGGVISPLLANLFLHYAFDKWMQSRYPEVRFERYADDIILHFRTQKEAGFILNRIKERLSACKLKAHPEKTKIIYCRDQKRNKSAHAVVSFSFLGYTFKARQVRNKTTQHVFYSFTPAISKEARVKINNAIKARNIRRRINETLETFAQEMNPQIRGWIAYYGKHRKSEMSKVFFRLNKRISNWIRDKHKIGIREAVERHKALAKANPKLFAHWEHGYKP</sequence>
<dbReference type="NCBIfam" id="TIGR04416">
    <property type="entry name" value="group_II_RT_mat"/>
    <property type="match status" value="1"/>
</dbReference>
<dbReference type="PRINTS" id="PR00866">
    <property type="entry name" value="RNADNAPOLMS"/>
</dbReference>
<dbReference type="GO" id="GO:0003723">
    <property type="term" value="F:RNA binding"/>
    <property type="evidence" value="ECO:0007669"/>
    <property type="project" value="InterPro"/>
</dbReference>
<dbReference type="GO" id="GO:0051607">
    <property type="term" value="P:defense response to virus"/>
    <property type="evidence" value="ECO:0007669"/>
    <property type="project" value="UniProtKB-KW"/>
</dbReference>
<keyword evidence="6 11" id="KW-0695">RNA-directed DNA polymerase</keyword>
<dbReference type="AlphaFoldDB" id="A0A1V9EGZ3"/>
<evidence type="ECO:0000313" key="12">
    <source>
        <dbReference type="Proteomes" id="UP000192276"/>
    </source>
</evidence>
<evidence type="ECO:0000256" key="6">
    <source>
        <dbReference type="ARBA" id="ARBA00022918"/>
    </source>
</evidence>
<dbReference type="InterPro" id="IPR000477">
    <property type="entry name" value="RT_dom"/>
</dbReference>
<dbReference type="InterPro" id="IPR043128">
    <property type="entry name" value="Rev_trsase/Diguanyl_cyclase"/>
</dbReference>
<dbReference type="RefSeq" id="WP_081171699.1">
    <property type="nucleotide sequence ID" value="NZ_LWBP01000255.1"/>
</dbReference>
<dbReference type="EC" id="2.7.7.49" evidence="1"/>